<protein>
    <recommendedName>
        <fullName evidence="3 12">Mitochondrial import inner membrane translocase subunit Tim21</fullName>
    </recommendedName>
</protein>
<comment type="function">
    <text evidence="10">Essential component of the TIM23 complex, a complex that mediates the translocation of transit peptide-containing proteins across the mitochondrial inner membrane. Required to keep the TOM and the TIM23 complexes in close contact. At some point, it is released from the TOM23 complex to allow protein translocation into the mitochondrial matrix.</text>
</comment>
<sequence>MMKMLTTSAAGVRLLMGRSPAAAGIRQATTITRARAPMTATSAIIVSSRRQYATAQQETSSSKRRSVTPFNDDGHVPWTQLSAGEKAGRAVQQTFNFGLVILGVVMTGGIAYLLFTDVLSPESKTAYFNRAVDRIRADPRIVALLSPGDPKKIAAHGEETGNKWRRARPLAATVEKDSKGVEHLKMHFHVEGPRGSGVVGLHLTKQPGAWEHEYQTFYVDIRGHKRIYLENKEAERTAAKKGGKGEFKFLGVKWN</sequence>
<dbReference type="EMBL" id="JAUTDP010000006">
    <property type="protein sequence ID" value="KAK3398753.1"/>
    <property type="molecule type" value="Genomic_DNA"/>
</dbReference>
<accession>A0AAE0UC78</accession>
<proteinExistence type="inferred from homology"/>
<dbReference type="Gene3D" id="3.10.450.320">
    <property type="entry name" value="Mitochondrial import inner membrane translocase subunit Tim21"/>
    <property type="match status" value="1"/>
</dbReference>
<name>A0AAE0UC78_SORBR</name>
<comment type="similarity">
    <text evidence="2 12">Belongs to the TIM21 family.</text>
</comment>
<dbReference type="InterPro" id="IPR013261">
    <property type="entry name" value="Tim21"/>
</dbReference>
<evidence type="ECO:0000256" key="12">
    <source>
        <dbReference type="RuleBase" id="RU367142"/>
    </source>
</evidence>
<evidence type="ECO:0000256" key="7">
    <source>
        <dbReference type="ARBA" id="ARBA00022989"/>
    </source>
</evidence>
<evidence type="ECO:0000313" key="13">
    <source>
        <dbReference type="EMBL" id="KAK3398753.1"/>
    </source>
</evidence>
<comment type="subunit">
    <text evidence="11">Component of the TIM23 complex, at least composed of TIM23, TIM17, TIM50 and TIM21.</text>
</comment>
<evidence type="ECO:0000256" key="2">
    <source>
        <dbReference type="ARBA" id="ARBA00010867"/>
    </source>
</evidence>
<dbReference type="InterPro" id="IPR038552">
    <property type="entry name" value="Tim21_IMS_sf"/>
</dbReference>
<keyword evidence="12" id="KW-0813">Transport</keyword>
<keyword evidence="5 12" id="KW-0999">Mitochondrion inner membrane</keyword>
<evidence type="ECO:0000256" key="5">
    <source>
        <dbReference type="ARBA" id="ARBA00022792"/>
    </source>
</evidence>
<dbReference type="GO" id="GO:0005744">
    <property type="term" value="C:TIM23 mitochondrial import inner membrane translocase complex"/>
    <property type="evidence" value="ECO:0007669"/>
    <property type="project" value="UniProtKB-UniRule"/>
</dbReference>
<comment type="subcellular location">
    <subcellularLocation>
        <location evidence="1 12">Mitochondrion inner membrane</location>
        <topology evidence="1 12">Single-pass membrane protein</topology>
    </subcellularLocation>
</comment>
<dbReference type="Proteomes" id="UP001281003">
    <property type="component" value="Unassembled WGS sequence"/>
</dbReference>
<feature type="transmembrane region" description="Helical" evidence="12">
    <location>
        <begin position="95"/>
        <end position="115"/>
    </location>
</feature>
<evidence type="ECO:0000256" key="6">
    <source>
        <dbReference type="ARBA" id="ARBA00022946"/>
    </source>
</evidence>
<evidence type="ECO:0000256" key="10">
    <source>
        <dbReference type="ARBA" id="ARBA00060204"/>
    </source>
</evidence>
<dbReference type="AlphaFoldDB" id="A0AAE0UC78"/>
<dbReference type="GO" id="GO:0030150">
    <property type="term" value="P:protein import into mitochondrial matrix"/>
    <property type="evidence" value="ECO:0007669"/>
    <property type="project" value="UniProtKB-UniRule"/>
</dbReference>
<dbReference type="PANTHER" id="PTHR13032">
    <property type="entry name" value="MITOCHONDRIAL IMPORT INNER MEMBRANE TRANSLOCASE SUBUNIT TIM21"/>
    <property type="match status" value="1"/>
</dbReference>
<evidence type="ECO:0000256" key="9">
    <source>
        <dbReference type="ARBA" id="ARBA00023136"/>
    </source>
</evidence>
<reference evidence="13" key="1">
    <citation type="journal article" date="2023" name="Mol. Phylogenet. Evol.">
        <title>Genome-scale phylogeny and comparative genomics of the fungal order Sordariales.</title>
        <authorList>
            <person name="Hensen N."/>
            <person name="Bonometti L."/>
            <person name="Westerberg I."/>
            <person name="Brannstrom I.O."/>
            <person name="Guillou S."/>
            <person name="Cros-Aarteil S."/>
            <person name="Calhoun S."/>
            <person name="Haridas S."/>
            <person name="Kuo A."/>
            <person name="Mondo S."/>
            <person name="Pangilinan J."/>
            <person name="Riley R."/>
            <person name="LaButti K."/>
            <person name="Andreopoulos B."/>
            <person name="Lipzen A."/>
            <person name="Chen C."/>
            <person name="Yan M."/>
            <person name="Daum C."/>
            <person name="Ng V."/>
            <person name="Clum A."/>
            <person name="Steindorff A."/>
            <person name="Ohm R.A."/>
            <person name="Martin F."/>
            <person name="Silar P."/>
            <person name="Natvig D.O."/>
            <person name="Lalanne C."/>
            <person name="Gautier V."/>
            <person name="Ament-Velasquez S.L."/>
            <person name="Kruys A."/>
            <person name="Hutchinson M.I."/>
            <person name="Powell A.J."/>
            <person name="Barry K."/>
            <person name="Miller A.N."/>
            <person name="Grigoriev I.V."/>
            <person name="Debuchy R."/>
            <person name="Gladieux P."/>
            <person name="Hiltunen Thoren M."/>
            <person name="Johannesson H."/>
        </authorList>
    </citation>
    <scope>NUCLEOTIDE SEQUENCE</scope>
    <source>
        <strain evidence="13">FGSC 1904</strain>
    </source>
</reference>
<keyword evidence="6" id="KW-0809">Transit peptide</keyword>
<evidence type="ECO:0000256" key="11">
    <source>
        <dbReference type="ARBA" id="ARBA00063758"/>
    </source>
</evidence>
<evidence type="ECO:0000256" key="8">
    <source>
        <dbReference type="ARBA" id="ARBA00023128"/>
    </source>
</evidence>
<keyword evidence="12" id="KW-0653">Protein transport</keyword>
<dbReference type="PANTHER" id="PTHR13032:SF6">
    <property type="entry name" value="MITOCHONDRIAL IMPORT INNER MEMBRANE TRANSLOCASE SUBUNIT TIM21"/>
    <property type="match status" value="1"/>
</dbReference>
<keyword evidence="7 12" id="KW-1133">Transmembrane helix</keyword>
<evidence type="ECO:0000313" key="14">
    <source>
        <dbReference type="Proteomes" id="UP001281003"/>
    </source>
</evidence>
<evidence type="ECO:0000256" key="3">
    <source>
        <dbReference type="ARBA" id="ARBA00020726"/>
    </source>
</evidence>
<reference evidence="13" key="2">
    <citation type="submission" date="2023-07" db="EMBL/GenBank/DDBJ databases">
        <authorList>
            <consortium name="Lawrence Berkeley National Laboratory"/>
            <person name="Haridas S."/>
            <person name="Hensen N."/>
            <person name="Bonometti L."/>
            <person name="Westerberg I."/>
            <person name="Brannstrom I.O."/>
            <person name="Guillou S."/>
            <person name="Cros-Aarteil S."/>
            <person name="Calhoun S."/>
            <person name="Kuo A."/>
            <person name="Mondo S."/>
            <person name="Pangilinan J."/>
            <person name="Riley R."/>
            <person name="LaButti K."/>
            <person name="Andreopoulos B."/>
            <person name="Lipzen A."/>
            <person name="Chen C."/>
            <person name="Yanf M."/>
            <person name="Daum C."/>
            <person name="Ng V."/>
            <person name="Clum A."/>
            <person name="Steindorff A."/>
            <person name="Ohm R."/>
            <person name="Martin F."/>
            <person name="Silar P."/>
            <person name="Natvig D."/>
            <person name="Lalanne C."/>
            <person name="Gautier V."/>
            <person name="Ament-velasquez S.L."/>
            <person name="Kruys A."/>
            <person name="Hutchinson M.I."/>
            <person name="Powell A.J."/>
            <person name="Barry K."/>
            <person name="Miller A.N."/>
            <person name="Grigoriev I.V."/>
            <person name="Debuchy R."/>
            <person name="Gladieux P."/>
            <person name="Thoren M.H."/>
            <person name="Johannesson H."/>
        </authorList>
    </citation>
    <scope>NUCLEOTIDE SEQUENCE</scope>
    <source>
        <strain evidence="13">FGSC 1904</strain>
    </source>
</reference>
<gene>
    <name evidence="13" type="ORF">B0T20DRAFT_353004</name>
</gene>
<keyword evidence="9 12" id="KW-0472">Membrane</keyword>
<keyword evidence="14" id="KW-1185">Reference proteome</keyword>
<evidence type="ECO:0000256" key="4">
    <source>
        <dbReference type="ARBA" id="ARBA00022692"/>
    </source>
</evidence>
<keyword evidence="8 12" id="KW-0496">Mitochondrion</keyword>
<comment type="caution">
    <text evidence="13">The sequence shown here is derived from an EMBL/GenBank/DDBJ whole genome shotgun (WGS) entry which is preliminary data.</text>
</comment>
<organism evidence="13 14">
    <name type="scientific">Sordaria brevicollis</name>
    <dbReference type="NCBI Taxonomy" id="83679"/>
    <lineage>
        <taxon>Eukaryota</taxon>
        <taxon>Fungi</taxon>
        <taxon>Dikarya</taxon>
        <taxon>Ascomycota</taxon>
        <taxon>Pezizomycotina</taxon>
        <taxon>Sordariomycetes</taxon>
        <taxon>Sordariomycetidae</taxon>
        <taxon>Sordariales</taxon>
        <taxon>Sordariaceae</taxon>
        <taxon>Sordaria</taxon>
    </lineage>
</organism>
<evidence type="ECO:0000256" key="1">
    <source>
        <dbReference type="ARBA" id="ARBA00004434"/>
    </source>
</evidence>
<keyword evidence="4 12" id="KW-0812">Transmembrane</keyword>
<dbReference type="FunFam" id="3.10.450.320:FF:000002">
    <property type="entry name" value="Mitochondrial import inner membrane translocase subunit tim21"/>
    <property type="match status" value="1"/>
</dbReference>
<dbReference type="Pfam" id="PF08294">
    <property type="entry name" value="TIM21"/>
    <property type="match status" value="1"/>
</dbReference>
<keyword evidence="12" id="KW-0811">Translocation</keyword>